<dbReference type="CDD" id="cd06261">
    <property type="entry name" value="TM_PBP2"/>
    <property type="match status" value="1"/>
</dbReference>
<keyword evidence="4 8" id="KW-0812">Transmembrane</keyword>
<evidence type="ECO:0000256" key="4">
    <source>
        <dbReference type="ARBA" id="ARBA00022692"/>
    </source>
</evidence>
<dbReference type="Gene3D" id="1.10.3720.10">
    <property type="entry name" value="MetI-like"/>
    <property type="match status" value="1"/>
</dbReference>
<keyword evidence="2 8" id="KW-0813">Transport</keyword>
<dbReference type="AlphaFoldDB" id="A0A4Y8KQR7"/>
<feature type="region of interest" description="Disordered" evidence="9">
    <location>
        <begin position="324"/>
        <end position="345"/>
    </location>
</feature>
<name>A0A4Y8KQR7_9MICO</name>
<evidence type="ECO:0000313" key="10">
    <source>
        <dbReference type="EMBL" id="TFD81481.1"/>
    </source>
</evidence>
<dbReference type="InterPro" id="IPR010065">
    <property type="entry name" value="AA_ABC_transptr_permease_3TM"/>
</dbReference>
<keyword evidence="11" id="KW-1185">Reference proteome</keyword>
<dbReference type="PANTHER" id="PTHR30614:SF0">
    <property type="entry name" value="L-CYSTINE TRANSPORT SYSTEM PERMEASE PROTEIN TCYL"/>
    <property type="match status" value="1"/>
</dbReference>
<feature type="transmembrane region" description="Helical" evidence="8">
    <location>
        <begin position="264"/>
        <end position="285"/>
    </location>
</feature>
<evidence type="ECO:0000256" key="2">
    <source>
        <dbReference type="ARBA" id="ARBA00022448"/>
    </source>
</evidence>
<sequence>MSDTVVNRSAGTPPNGAEPTPGIKAIRLRHPWRNVFAVVLLLLVALFVIDAAQRPAYDWPSVGKFLFDQRISQAAFVTLQLTVYSMVIAIILGVTLAVMRLSPNPVVNSIAWIYLWVFRGTPVYVQLTFWGLVGTIYQTIDIGLPFTEPWASYPTRVAMSAFVLAIIGLALNEAAYMAEIVRAGLLAVDSGQEEAATALGMSWAQTMTRVVIPQSMRVIIPPAGNEVISMLKTTSLVTAIPFTLELYTRSRDISAVTFNPVPLLIVASIWYLFFTSILMVGQYFLEKRFARGIGDRRPDRKADEATGALTGIVPVVGGGQATVVLPPKMPENPPNNNNNNNGDVR</sequence>
<dbReference type="OrthoDB" id="92598at2"/>
<dbReference type="PANTHER" id="PTHR30614">
    <property type="entry name" value="MEMBRANE COMPONENT OF AMINO ACID ABC TRANSPORTER"/>
    <property type="match status" value="1"/>
</dbReference>
<evidence type="ECO:0000256" key="9">
    <source>
        <dbReference type="SAM" id="MobiDB-lite"/>
    </source>
</evidence>
<comment type="caution">
    <text evidence="10">The sequence shown here is derived from an EMBL/GenBank/DDBJ whole genome shotgun (WGS) entry which is preliminary data.</text>
</comment>
<dbReference type="Proteomes" id="UP000298218">
    <property type="component" value="Unassembled WGS sequence"/>
</dbReference>
<evidence type="ECO:0000256" key="5">
    <source>
        <dbReference type="ARBA" id="ARBA00022970"/>
    </source>
</evidence>
<evidence type="ECO:0000256" key="1">
    <source>
        <dbReference type="ARBA" id="ARBA00004651"/>
    </source>
</evidence>
<comment type="subcellular location">
    <subcellularLocation>
        <location evidence="1 8">Cell membrane</location>
        <topology evidence="1 8">Multi-pass membrane protein</topology>
    </subcellularLocation>
</comment>
<protein>
    <submittedName>
        <fullName evidence="10">Amino acid ABC transporter permease</fullName>
    </submittedName>
</protein>
<dbReference type="GO" id="GO:0043190">
    <property type="term" value="C:ATP-binding cassette (ABC) transporter complex"/>
    <property type="evidence" value="ECO:0007669"/>
    <property type="project" value="InterPro"/>
</dbReference>
<proteinExistence type="inferred from homology"/>
<dbReference type="RefSeq" id="WP_134172334.1">
    <property type="nucleotide sequence ID" value="NZ_SODI01000001.1"/>
</dbReference>
<dbReference type="GO" id="GO:0006865">
    <property type="term" value="P:amino acid transport"/>
    <property type="evidence" value="ECO:0007669"/>
    <property type="project" value="UniProtKB-KW"/>
</dbReference>
<keyword evidence="6 8" id="KW-1133">Transmembrane helix</keyword>
<dbReference type="SUPFAM" id="SSF161098">
    <property type="entry name" value="MetI-like"/>
    <property type="match status" value="1"/>
</dbReference>
<dbReference type="NCBIfam" id="TIGR01726">
    <property type="entry name" value="HEQRo_perm_3TM"/>
    <property type="match status" value="1"/>
</dbReference>
<feature type="transmembrane region" description="Helical" evidence="8">
    <location>
        <begin position="153"/>
        <end position="172"/>
    </location>
</feature>
<dbReference type="InterPro" id="IPR000515">
    <property type="entry name" value="MetI-like"/>
</dbReference>
<evidence type="ECO:0000256" key="7">
    <source>
        <dbReference type="ARBA" id="ARBA00023136"/>
    </source>
</evidence>
<dbReference type="PROSITE" id="PS50928">
    <property type="entry name" value="ABC_TM1"/>
    <property type="match status" value="1"/>
</dbReference>
<dbReference type="GO" id="GO:0022857">
    <property type="term" value="F:transmembrane transporter activity"/>
    <property type="evidence" value="ECO:0007669"/>
    <property type="project" value="InterPro"/>
</dbReference>
<comment type="similarity">
    <text evidence="8">Belongs to the binding-protein-dependent transport system permease family.</text>
</comment>
<keyword evidence="7 8" id="KW-0472">Membrane</keyword>
<reference evidence="10 11" key="1">
    <citation type="submission" date="2019-03" db="EMBL/GenBank/DDBJ databases">
        <title>Genomics of glacier-inhabiting Cryobacterium strains.</title>
        <authorList>
            <person name="Liu Q."/>
            <person name="Xin Y.-H."/>
        </authorList>
    </citation>
    <scope>NUCLEOTIDE SEQUENCE [LARGE SCALE GENOMIC DNA]</scope>
    <source>
        <strain evidence="10 11">CGMCC 1.4292</strain>
    </source>
</reference>
<gene>
    <name evidence="10" type="ORF">E3T53_03200</name>
</gene>
<dbReference type="InterPro" id="IPR043429">
    <property type="entry name" value="ArtM/GltK/GlnP/TcyL/YhdX-like"/>
</dbReference>
<dbReference type="Pfam" id="PF00528">
    <property type="entry name" value="BPD_transp_1"/>
    <property type="match status" value="1"/>
</dbReference>
<keyword evidence="5" id="KW-0029">Amino-acid transport</keyword>
<feature type="transmembrane region" description="Helical" evidence="8">
    <location>
        <begin position="111"/>
        <end position="133"/>
    </location>
</feature>
<dbReference type="InterPro" id="IPR035906">
    <property type="entry name" value="MetI-like_sf"/>
</dbReference>
<organism evidence="10 11">
    <name type="scientific">Cryobacterium psychrophilum</name>
    <dbReference type="NCBI Taxonomy" id="41988"/>
    <lineage>
        <taxon>Bacteria</taxon>
        <taxon>Bacillati</taxon>
        <taxon>Actinomycetota</taxon>
        <taxon>Actinomycetes</taxon>
        <taxon>Micrococcales</taxon>
        <taxon>Microbacteriaceae</taxon>
        <taxon>Cryobacterium</taxon>
    </lineage>
</organism>
<evidence type="ECO:0000313" key="11">
    <source>
        <dbReference type="Proteomes" id="UP000298218"/>
    </source>
</evidence>
<evidence type="ECO:0000256" key="6">
    <source>
        <dbReference type="ARBA" id="ARBA00022989"/>
    </source>
</evidence>
<feature type="compositionally biased region" description="Low complexity" evidence="9">
    <location>
        <begin position="334"/>
        <end position="345"/>
    </location>
</feature>
<evidence type="ECO:0000256" key="8">
    <source>
        <dbReference type="RuleBase" id="RU363032"/>
    </source>
</evidence>
<keyword evidence="3" id="KW-1003">Cell membrane</keyword>
<accession>A0A4Y8KQR7</accession>
<dbReference type="EMBL" id="SOHQ01000008">
    <property type="protein sequence ID" value="TFD81481.1"/>
    <property type="molecule type" value="Genomic_DNA"/>
</dbReference>
<feature type="transmembrane region" description="Helical" evidence="8">
    <location>
        <begin position="34"/>
        <end position="53"/>
    </location>
</feature>
<feature type="transmembrane region" description="Helical" evidence="8">
    <location>
        <begin position="73"/>
        <end position="99"/>
    </location>
</feature>
<evidence type="ECO:0000256" key="3">
    <source>
        <dbReference type="ARBA" id="ARBA00022475"/>
    </source>
</evidence>